<organism evidence="2 3">
    <name type="scientific">Plakobranchus ocellatus</name>
    <dbReference type="NCBI Taxonomy" id="259542"/>
    <lineage>
        <taxon>Eukaryota</taxon>
        <taxon>Metazoa</taxon>
        <taxon>Spiralia</taxon>
        <taxon>Lophotrochozoa</taxon>
        <taxon>Mollusca</taxon>
        <taxon>Gastropoda</taxon>
        <taxon>Heterobranchia</taxon>
        <taxon>Euthyneura</taxon>
        <taxon>Panpulmonata</taxon>
        <taxon>Sacoglossa</taxon>
        <taxon>Placobranchoidea</taxon>
        <taxon>Plakobranchidae</taxon>
        <taxon>Plakobranchus</taxon>
    </lineage>
</organism>
<name>A0AAV4BZU3_9GAST</name>
<dbReference type="Proteomes" id="UP000735302">
    <property type="component" value="Unassembled WGS sequence"/>
</dbReference>
<proteinExistence type="predicted"/>
<protein>
    <submittedName>
        <fullName evidence="2">Replicase polyprotein 1a</fullName>
    </submittedName>
</protein>
<accession>A0AAV4BZU3</accession>
<feature type="region of interest" description="Disordered" evidence="1">
    <location>
        <begin position="61"/>
        <end position="96"/>
    </location>
</feature>
<sequence>MWLPNHFLPIDPESSDDNAADDEEKQTEDCVCGGCDDDDVLNNDGNDDYVDNDNNKIDNYTGYDGEEESGKVTSSPVVLYDGDDTETDDETRDSDDLIGMCFEGKELS</sequence>
<reference evidence="2 3" key="1">
    <citation type="journal article" date="2021" name="Elife">
        <title>Chloroplast acquisition without the gene transfer in kleptoplastic sea slugs, Plakobranchus ocellatus.</title>
        <authorList>
            <person name="Maeda T."/>
            <person name="Takahashi S."/>
            <person name="Yoshida T."/>
            <person name="Shimamura S."/>
            <person name="Takaki Y."/>
            <person name="Nagai Y."/>
            <person name="Toyoda A."/>
            <person name="Suzuki Y."/>
            <person name="Arimoto A."/>
            <person name="Ishii H."/>
            <person name="Satoh N."/>
            <person name="Nishiyama T."/>
            <person name="Hasebe M."/>
            <person name="Maruyama T."/>
            <person name="Minagawa J."/>
            <person name="Obokata J."/>
            <person name="Shigenobu S."/>
        </authorList>
    </citation>
    <scope>NUCLEOTIDE SEQUENCE [LARGE SCALE GENOMIC DNA]</scope>
</reference>
<evidence type="ECO:0000313" key="3">
    <source>
        <dbReference type="Proteomes" id="UP000735302"/>
    </source>
</evidence>
<feature type="region of interest" description="Disordered" evidence="1">
    <location>
        <begin position="1"/>
        <end position="33"/>
    </location>
</feature>
<gene>
    <name evidence="2" type="ORF">PoB_005115000</name>
</gene>
<evidence type="ECO:0000313" key="2">
    <source>
        <dbReference type="EMBL" id="GFO24645.1"/>
    </source>
</evidence>
<evidence type="ECO:0000256" key="1">
    <source>
        <dbReference type="SAM" id="MobiDB-lite"/>
    </source>
</evidence>
<feature type="compositionally biased region" description="Acidic residues" evidence="1">
    <location>
        <begin position="81"/>
        <end position="93"/>
    </location>
</feature>
<keyword evidence="3" id="KW-1185">Reference proteome</keyword>
<comment type="caution">
    <text evidence="2">The sequence shown here is derived from an EMBL/GenBank/DDBJ whole genome shotgun (WGS) entry which is preliminary data.</text>
</comment>
<dbReference type="EMBL" id="BLXT01005617">
    <property type="protein sequence ID" value="GFO24645.1"/>
    <property type="molecule type" value="Genomic_DNA"/>
</dbReference>
<feature type="compositionally biased region" description="Acidic residues" evidence="1">
    <location>
        <begin position="13"/>
        <end position="26"/>
    </location>
</feature>
<dbReference type="AlphaFoldDB" id="A0AAV4BZU3"/>